<dbReference type="InterPro" id="IPR000182">
    <property type="entry name" value="GNAT_dom"/>
</dbReference>
<dbReference type="PANTHER" id="PTHR43792:SF1">
    <property type="entry name" value="N-ACETYLTRANSFERASE DOMAIN-CONTAINING PROTEIN"/>
    <property type="match status" value="1"/>
</dbReference>
<organism evidence="2 3">
    <name type="scientific">Devosia honganensis</name>
    <dbReference type="NCBI Taxonomy" id="1610527"/>
    <lineage>
        <taxon>Bacteria</taxon>
        <taxon>Pseudomonadati</taxon>
        <taxon>Pseudomonadota</taxon>
        <taxon>Alphaproteobacteria</taxon>
        <taxon>Hyphomicrobiales</taxon>
        <taxon>Devosiaceae</taxon>
        <taxon>Devosia</taxon>
    </lineage>
</organism>
<dbReference type="PANTHER" id="PTHR43792">
    <property type="entry name" value="GNAT FAMILY, PUTATIVE (AFU_ORTHOLOGUE AFUA_3G00765)-RELATED-RELATED"/>
    <property type="match status" value="1"/>
</dbReference>
<dbReference type="EC" id="2.3.-.-" evidence="2"/>
<dbReference type="PROSITE" id="PS51186">
    <property type="entry name" value="GNAT"/>
    <property type="match status" value="1"/>
</dbReference>
<dbReference type="RefSeq" id="WP_380097604.1">
    <property type="nucleotide sequence ID" value="NZ_JBHRYD010000012.1"/>
</dbReference>
<keyword evidence="2" id="KW-0012">Acyltransferase</keyword>
<dbReference type="GO" id="GO:0016746">
    <property type="term" value="F:acyltransferase activity"/>
    <property type="evidence" value="ECO:0007669"/>
    <property type="project" value="UniProtKB-KW"/>
</dbReference>
<reference evidence="3" key="1">
    <citation type="journal article" date="2019" name="Int. J. Syst. Evol. Microbiol.">
        <title>The Global Catalogue of Microorganisms (GCM) 10K type strain sequencing project: providing services to taxonomists for standard genome sequencing and annotation.</title>
        <authorList>
            <consortium name="The Broad Institute Genomics Platform"/>
            <consortium name="The Broad Institute Genome Sequencing Center for Infectious Disease"/>
            <person name="Wu L."/>
            <person name="Ma J."/>
        </authorList>
    </citation>
    <scope>NUCLEOTIDE SEQUENCE [LARGE SCALE GENOMIC DNA]</scope>
    <source>
        <strain evidence="3">KCTC 42281</strain>
    </source>
</reference>
<keyword evidence="3" id="KW-1185">Reference proteome</keyword>
<name>A0ABV7X2V3_9HYPH</name>
<accession>A0ABV7X2V3</accession>
<sequence length="196" mass="22746">MALHPDYPLLTERLRLRPFTRGDVDAVFAYRGREDVARYLFDPPLSREECALAIQQRTTQLSLAEEDDRIILAVETQERYALAGEVSLICRSVEARQGEIGWIFHPEYQHRGYACEAAVAMLDLAFREAGLHRVFARCAVRNEPSWRLMERLGMRREAHFREHALLKGQWDEEFHYAILNREWAARSHPAPSGRAV</sequence>
<evidence type="ECO:0000259" key="1">
    <source>
        <dbReference type="PROSITE" id="PS51186"/>
    </source>
</evidence>
<dbReference type="Gene3D" id="3.40.630.30">
    <property type="match status" value="1"/>
</dbReference>
<dbReference type="Pfam" id="PF13302">
    <property type="entry name" value="Acetyltransf_3"/>
    <property type="match status" value="1"/>
</dbReference>
<dbReference type="SUPFAM" id="SSF55729">
    <property type="entry name" value="Acyl-CoA N-acyltransferases (Nat)"/>
    <property type="match status" value="1"/>
</dbReference>
<evidence type="ECO:0000313" key="3">
    <source>
        <dbReference type="Proteomes" id="UP001595613"/>
    </source>
</evidence>
<dbReference type="InterPro" id="IPR051531">
    <property type="entry name" value="N-acetyltransferase"/>
</dbReference>
<gene>
    <name evidence="2" type="ORF">ACFOOL_13130</name>
</gene>
<dbReference type="InterPro" id="IPR016181">
    <property type="entry name" value="Acyl_CoA_acyltransferase"/>
</dbReference>
<dbReference type="EMBL" id="JBHRYD010000012">
    <property type="protein sequence ID" value="MFC3705698.1"/>
    <property type="molecule type" value="Genomic_DNA"/>
</dbReference>
<proteinExistence type="predicted"/>
<protein>
    <submittedName>
        <fullName evidence="2">GNAT family N-acetyltransferase</fullName>
        <ecNumber evidence="2">2.3.-.-</ecNumber>
    </submittedName>
</protein>
<evidence type="ECO:0000313" key="2">
    <source>
        <dbReference type="EMBL" id="MFC3705698.1"/>
    </source>
</evidence>
<dbReference type="Proteomes" id="UP001595613">
    <property type="component" value="Unassembled WGS sequence"/>
</dbReference>
<feature type="domain" description="N-acetyltransferase" evidence="1">
    <location>
        <begin position="14"/>
        <end position="172"/>
    </location>
</feature>
<comment type="caution">
    <text evidence="2">The sequence shown here is derived from an EMBL/GenBank/DDBJ whole genome shotgun (WGS) entry which is preliminary data.</text>
</comment>
<keyword evidence="2" id="KW-0808">Transferase</keyword>